<dbReference type="AlphaFoldDB" id="A0A0F9FVN0"/>
<proteinExistence type="predicted"/>
<accession>A0A0F9FVN0</accession>
<dbReference type="EMBL" id="LAZR01019992">
    <property type="protein sequence ID" value="KKL90494.1"/>
    <property type="molecule type" value="Genomic_DNA"/>
</dbReference>
<name>A0A0F9FVN0_9ZZZZ</name>
<comment type="caution">
    <text evidence="1">The sequence shown here is derived from an EMBL/GenBank/DDBJ whole genome shotgun (WGS) entry which is preliminary data.</text>
</comment>
<protein>
    <submittedName>
        <fullName evidence="1">Uncharacterized protein</fullName>
    </submittedName>
</protein>
<sequence length="51" mass="5799">MQKVKNTSKGELAFIDDDGKRHDIKAGDVVECNYKDPTDPRLVIEPKAKRK</sequence>
<reference evidence="1" key="1">
    <citation type="journal article" date="2015" name="Nature">
        <title>Complex archaea that bridge the gap between prokaryotes and eukaryotes.</title>
        <authorList>
            <person name="Spang A."/>
            <person name="Saw J.H."/>
            <person name="Jorgensen S.L."/>
            <person name="Zaremba-Niedzwiedzka K."/>
            <person name="Martijn J."/>
            <person name="Lind A.E."/>
            <person name="van Eijk R."/>
            <person name="Schleper C."/>
            <person name="Guy L."/>
            <person name="Ettema T.J."/>
        </authorList>
    </citation>
    <scope>NUCLEOTIDE SEQUENCE</scope>
</reference>
<evidence type="ECO:0000313" key="1">
    <source>
        <dbReference type="EMBL" id="KKL90494.1"/>
    </source>
</evidence>
<organism evidence="1">
    <name type="scientific">marine sediment metagenome</name>
    <dbReference type="NCBI Taxonomy" id="412755"/>
    <lineage>
        <taxon>unclassified sequences</taxon>
        <taxon>metagenomes</taxon>
        <taxon>ecological metagenomes</taxon>
    </lineage>
</organism>
<gene>
    <name evidence="1" type="ORF">LCGC14_1904140</name>
</gene>